<comment type="caution">
    <text evidence="1">The sequence shown here is derived from an EMBL/GenBank/DDBJ whole genome shotgun (WGS) entry which is preliminary data.</text>
</comment>
<dbReference type="Proteomes" id="UP001628179">
    <property type="component" value="Unassembled WGS sequence"/>
</dbReference>
<name>A0ABQ0GGC1_9PEZI</name>
<organism evidence="1 2">
    <name type="scientific">Madurella fahalii</name>
    <dbReference type="NCBI Taxonomy" id="1157608"/>
    <lineage>
        <taxon>Eukaryota</taxon>
        <taxon>Fungi</taxon>
        <taxon>Dikarya</taxon>
        <taxon>Ascomycota</taxon>
        <taxon>Pezizomycotina</taxon>
        <taxon>Sordariomycetes</taxon>
        <taxon>Sordariomycetidae</taxon>
        <taxon>Sordariales</taxon>
        <taxon>Sordariales incertae sedis</taxon>
        <taxon>Madurella</taxon>
    </lineage>
</organism>
<dbReference type="EMBL" id="BAAFSV010000003">
    <property type="protein sequence ID" value="GAB1316809.1"/>
    <property type="molecule type" value="Genomic_DNA"/>
</dbReference>
<protein>
    <submittedName>
        <fullName evidence="1">Uncharacterized protein</fullName>
    </submittedName>
</protein>
<reference evidence="1 2" key="1">
    <citation type="submission" date="2024-09" db="EMBL/GenBank/DDBJ databases">
        <title>Itraconazole resistance in Madurella fahalii resulting from another homologue of gene encoding cytochrome P450 14-alpha sterol demethylase (CYP51).</title>
        <authorList>
            <person name="Yoshioka I."/>
            <person name="Fahal A.H."/>
            <person name="Kaneko S."/>
            <person name="Yaguchi T."/>
        </authorList>
    </citation>
    <scope>NUCLEOTIDE SEQUENCE [LARGE SCALE GENOMIC DNA]</scope>
    <source>
        <strain evidence="1 2">IFM 68171</strain>
    </source>
</reference>
<proteinExistence type="predicted"/>
<evidence type="ECO:0000313" key="2">
    <source>
        <dbReference type="Proteomes" id="UP001628179"/>
    </source>
</evidence>
<dbReference type="GeneID" id="98177762"/>
<evidence type="ECO:0000313" key="1">
    <source>
        <dbReference type="EMBL" id="GAB1316809.1"/>
    </source>
</evidence>
<sequence>MSNSDGSRAWHITLPRVGVIDIFFSMPLQQQPENELFGFTIRTDLAAVVELMIHRNPDLLAGFPEDLSLLLPYHDSPTASAATASIVAVFLLIPQLVPMPSEIQPRTTGWEFWPLALLAEPCIGSTKAGMIGMPPKCCVPSVAARIHAKVLVEIALGWMRSSYHQPQRGADIRESRHLVSLILAQSQQAETWEGLDMGFDTASFATIHWTAVWWKRDRCDGLGESQHPLPQPCRLKYPYIPNSSDSKQGILLDFEFSEPPGWLDMIDFRVTIKFLDKENNAIEEASGQLINVSGNTNPDRIALFIMSDKATADISLQNPKDRNRGGVVLQLSEGTTKLKVEVDDPNNKEDYKFLISAALG</sequence>
<accession>A0ABQ0GGC1</accession>
<keyword evidence="2" id="KW-1185">Reference proteome</keyword>
<dbReference type="RefSeq" id="XP_070918540.1">
    <property type="nucleotide sequence ID" value="XM_071062439.1"/>
</dbReference>
<gene>
    <name evidence="1" type="ORF">MFIFM68171_07019</name>
</gene>